<feature type="coiled-coil region" evidence="1">
    <location>
        <begin position="197"/>
        <end position="260"/>
    </location>
</feature>
<dbReference type="GeneID" id="92379255"/>
<evidence type="ECO:0000256" key="2">
    <source>
        <dbReference type="SAM" id="MobiDB-lite"/>
    </source>
</evidence>
<reference evidence="3" key="1">
    <citation type="submission" date="2016-09" db="EMBL/GenBank/DDBJ databases">
        <authorList>
            <person name="Hebert L."/>
            <person name="Moumen B."/>
        </authorList>
    </citation>
    <scope>NUCLEOTIDE SEQUENCE [LARGE SCALE GENOMIC DNA]</scope>
    <source>
        <strain evidence="3">OVI</strain>
    </source>
</reference>
<organism evidence="3 4">
    <name type="scientific">Trypanosoma equiperdum</name>
    <dbReference type="NCBI Taxonomy" id="5694"/>
    <lineage>
        <taxon>Eukaryota</taxon>
        <taxon>Discoba</taxon>
        <taxon>Euglenozoa</taxon>
        <taxon>Kinetoplastea</taxon>
        <taxon>Metakinetoplastina</taxon>
        <taxon>Trypanosomatida</taxon>
        <taxon>Trypanosomatidae</taxon>
        <taxon>Trypanosoma</taxon>
    </lineage>
</organism>
<feature type="coiled-coil region" evidence="1">
    <location>
        <begin position="433"/>
        <end position="488"/>
    </location>
</feature>
<feature type="compositionally biased region" description="Polar residues" evidence="2">
    <location>
        <begin position="1"/>
        <end position="18"/>
    </location>
</feature>
<evidence type="ECO:0000256" key="1">
    <source>
        <dbReference type="SAM" id="Coils"/>
    </source>
</evidence>
<dbReference type="InterPro" id="IPR039986">
    <property type="entry name" value="CFAP210"/>
</dbReference>
<feature type="region of interest" description="Disordered" evidence="2">
    <location>
        <begin position="1"/>
        <end position="22"/>
    </location>
</feature>
<sequence length="515" mass="61185">MVGQTQSTKVLSSSTSQVGRARVDPKRRYGFANAVAKGSLARRVGVMSESELCNIRHILTADEDSYNAYRRHVDEQRAEASKARVADWPDTLQAKQEAFLRLREQEKKEEERRKAMLIELSGQHQEEERKQKQAHMAMKLLQEDPRSHHVRSLILLDEAIKDRDAQLAVKAQVKKAEEEQQKREQEILMSGAHDHILKEQQEKYDRIAREVDLKNNHLQQMMFQIAERKKLKALSKDDAIEAKRAAEEEEQENLEEFMDMRKKMAEVDKYNRSIAKPPLSKHGRLLERIKRDELEEKEHSRQEQALEEAKKDIKARIERKREYFERAKEISHKAFEAEHRATQQIAQTQDVFEKRWTDMVGRMAADDDARKQQMVEERRRKAEELRRRTMGEVEPEVLPENIRKAQTHRAGFMDDEEARAYQLEMRKHPERVRMEQRLEAERLRREAELLQHIHKLQAEERKENERREEAMELEAQRLLEEAVKEDEERYRAYVESQLPANMNPYLRQKAMELHV</sequence>
<dbReference type="AlphaFoldDB" id="A0A1G4I8N5"/>
<comment type="caution">
    <text evidence="3">The sequence shown here is derived from an EMBL/GenBank/DDBJ whole genome shotgun (WGS) entry which is preliminary data.</text>
</comment>
<keyword evidence="1" id="KW-0175">Coiled coil</keyword>
<evidence type="ECO:0008006" key="5">
    <source>
        <dbReference type="Google" id="ProtNLM"/>
    </source>
</evidence>
<accession>A0A1G4I8N5</accession>
<keyword evidence="4" id="KW-1185">Reference proteome</keyword>
<proteinExistence type="predicted"/>
<dbReference type="Proteomes" id="UP000195570">
    <property type="component" value="Unassembled WGS sequence"/>
</dbReference>
<evidence type="ECO:0000313" key="3">
    <source>
        <dbReference type="EMBL" id="SCU68166.1"/>
    </source>
</evidence>
<dbReference type="EMBL" id="CZPT02000912">
    <property type="protein sequence ID" value="SCU68166.1"/>
    <property type="molecule type" value="Genomic_DNA"/>
</dbReference>
<gene>
    <name evidence="3" type="ORF">TEOVI_000531500</name>
</gene>
<dbReference type="VEuPathDB" id="TriTrypDB:TEOVI_000531500"/>
<name>A0A1G4I8N5_TRYEQ</name>
<dbReference type="PANTHER" id="PTHR28663">
    <property type="entry name" value="COILED-COIL DOMAIN-CONTAINING PROTEIN 173"/>
    <property type="match status" value="1"/>
</dbReference>
<dbReference type="PANTHER" id="PTHR28663:SF1">
    <property type="entry name" value="CILIA- AND FLAGELLA- ASSOCIATED PROTEIN 210"/>
    <property type="match status" value="1"/>
</dbReference>
<dbReference type="RefSeq" id="XP_067079374.1">
    <property type="nucleotide sequence ID" value="XM_067223273.1"/>
</dbReference>
<evidence type="ECO:0000313" key="4">
    <source>
        <dbReference type="Proteomes" id="UP000195570"/>
    </source>
</evidence>
<protein>
    <recommendedName>
        <fullName evidence="5">Trichohyalin-plectin-homology domain-containing protein</fullName>
    </recommendedName>
</protein>
<feature type="coiled-coil region" evidence="1">
    <location>
        <begin position="289"/>
        <end position="316"/>
    </location>
</feature>